<dbReference type="Proteomes" id="UP001144978">
    <property type="component" value="Unassembled WGS sequence"/>
</dbReference>
<accession>A0ACC1P237</accession>
<organism evidence="1 2">
    <name type="scientific">Trametes sanguinea</name>
    <dbReference type="NCBI Taxonomy" id="158606"/>
    <lineage>
        <taxon>Eukaryota</taxon>
        <taxon>Fungi</taxon>
        <taxon>Dikarya</taxon>
        <taxon>Basidiomycota</taxon>
        <taxon>Agaricomycotina</taxon>
        <taxon>Agaricomycetes</taxon>
        <taxon>Polyporales</taxon>
        <taxon>Polyporaceae</taxon>
        <taxon>Trametes</taxon>
    </lineage>
</organism>
<gene>
    <name evidence="1" type="ORF">NUW54_g10387</name>
</gene>
<keyword evidence="2" id="KW-1185">Reference proteome</keyword>
<dbReference type="EMBL" id="JANSHE010003731">
    <property type="protein sequence ID" value="KAJ2984764.1"/>
    <property type="molecule type" value="Genomic_DNA"/>
</dbReference>
<sequence length="488" mass="53728">MPVPGRPVAAEGSFHSSPDSAAPPYVTTPHNAPANQPLMQPTGARVATRPATPSFWSNDRTLATEPRNMSVEAQESFSIPSYIDTEHSVAQDWTVASHRPAVDGTQSRSMSLGSQPSDSGSVNSHYPPALPSATAFTSQRATTGSRGHPNSIAAASGDLERAITRFRLERRRQDIYQFQELNTDAKLTMLFMHVLQVEETQATRSAEHTALTTRLSSIEKLCAQAWQPSKAQVKLMRGLIRHYLVQPLSTYNSIADHAKRYIKTNPEKFRLELYITDPVVRVTVNTHISDLISQLKSTFRKAVFASCKSRTSLDSFARNMVDNYHLPAIPADVPLSILGTLAMMRRIAEPLAKKTSKSRGGDTGFWRAVEAELDELYSTPGIGKDRDKDPKWIEWAERQVTDDHARFSTRRRGRQSRRGNEASTTQEDVPVSLEHENIGDHGSPAVPDSPGSSVHAPFDEDEEMSDGESAGLPQLNTFGDIASTISIA</sequence>
<comment type="caution">
    <text evidence="1">The sequence shown here is derived from an EMBL/GenBank/DDBJ whole genome shotgun (WGS) entry which is preliminary data.</text>
</comment>
<protein>
    <submittedName>
        <fullName evidence="1">Uncharacterized protein</fullName>
    </submittedName>
</protein>
<proteinExistence type="predicted"/>
<evidence type="ECO:0000313" key="1">
    <source>
        <dbReference type="EMBL" id="KAJ2984764.1"/>
    </source>
</evidence>
<name>A0ACC1P237_9APHY</name>
<evidence type="ECO:0000313" key="2">
    <source>
        <dbReference type="Proteomes" id="UP001144978"/>
    </source>
</evidence>
<reference evidence="1" key="1">
    <citation type="submission" date="2022-08" db="EMBL/GenBank/DDBJ databases">
        <title>Genome Sequence of Pycnoporus sanguineus.</title>
        <authorList>
            <person name="Buettner E."/>
        </authorList>
    </citation>
    <scope>NUCLEOTIDE SEQUENCE</scope>
    <source>
        <strain evidence="1">CG-C14</strain>
    </source>
</reference>